<dbReference type="GeneID" id="54980172"/>
<evidence type="ECO:0000313" key="1">
    <source>
        <dbReference type="EMBL" id="ARB11248.1"/>
    </source>
</evidence>
<accession>A0A1W5S480</accession>
<dbReference type="KEGG" id="vg:54980172"/>
<keyword evidence="2" id="KW-1185">Reference proteome</keyword>
<dbReference type="RefSeq" id="YP_009790018.1">
    <property type="nucleotide sequence ID" value="NC_047821.1"/>
</dbReference>
<organism evidence="1 2">
    <name type="scientific">Marinomonas phage CPP1m</name>
    <dbReference type="NCBI Taxonomy" id="1965370"/>
    <lineage>
        <taxon>Viruses</taxon>
        <taxon>Duplodnaviria</taxon>
        <taxon>Heunggongvirae</taxon>
        <taxon>Uroviricota</taxon>
        <taxon>Caudoviricetes</taxon>
        <taxon>Autographivirales</taxon>
        <taxon>Autosignataviridae</taxon>
        <taxon>Colwellvirinae</taxon>
        <taxon>Murciavirus</taxon>
        <taxon>Murciavirus CPP1m</taxon>
    </lineage>
</organism>
<name>A0A1W5S480_9CAUD</name>
<reference evidence="2" key="1">
    <citation type="submission" date="2017-02" db="EMBL/GenBank/DDBJ databases">
        <authorList>
            <person name="Lucas-Elio P."/>
            <person name="Silas S."/>
            <person name="Fire A.Z."/>
            <person name="Sanchez-Amat A."/>
        </authorList>
    </citation>
    <scope>NUCLEOTIDE SEQUENCE [LARGE SCALE GENOMIC DNA]</scope>
</reference>
<sequence>MSNRFTTNIVTRDKMTPSSTDMFNREEVIRMLKDKLRKEEMDSDYSTLHYNSTIRSLIEKWESYVC</sequence>
<evidence type="ECO:0000313" key="2">
    <source>
        <dbReference type="Proteomes" id="UP000224896"/>
    </source>
</evidence>
<dbReference type="EMBL" id="KY626176">
    <property type="protein sequence ID" value="ARB11248.1"/>
    <property type="molecule type" value="Genomic_DNA"/>
</dbReference>
<dbReference type="Proteomes" id="UP000224896">
    <property type="component" value="Segment"/>
</dbReference>
<proteinExistence type="predicted"/>
<protein>
    <submittedName>
        <fullName evidence="1">Uncharacterized protein</fullName>
    </submittedName>
</protein>